<evidence type="ECO:0000313" key="2">
    <source>
        <dbReference type="EMBL" id="VEI69260.1"/>
    </source>
</evidence>
<gene>
    <name evidence="2" type="ORF">NCTC13193_02601</name>
</gene>
<dbReference type="EMBL" id="LR134492">
    <property type="protein sequence ID" value="VEI69260.1"/>
    <property type="molecule type" value="Genomic_DNA"/>
</dbReference>
<organism evidence="2 3">
    <name type="scientific">Serratia fonticola</name>
    <dbReference type="NCBI Taxonomy" id="47917"/>
    <lineage>
        <taxon>Bacteria</taxon>
        <taxon>Pseudomonadati</taxon>
        <taxon>Pseudomonadota</taxon>
        <taxon>Gammaproteobacteria</taxon>
        <taxon>Enterobacterales</taxon>
        <taxon>Yersiniaceae</taxon>
        <taxon>Serratia</taxon>
    </lineage>
</organism>
<dbReference type="Proteomes" id="UP000270487">
    <property type="component" value="Chromosome"/>
</dbReference>
<feature type="compositionally biased region" description="Basic and acidic residues" evidence="1">
    <location>
        <begin position="61"/>
        <end position="75"/>
    </location>
</feature>
<proteinExistence type="predicted"/>
<feature type="region of interest" description="Disordered" evidence="1">
    <location>
        <begin position="61"/>
        <end position="87"/>
    </location>
</feature>
<accession>A0A3S5F299</accession>
<name>A0A3S5F299_SERFO</name>
<protein>
    <submittedName>
        <fullName evidence="2">Uncharacterized protein</fullName>
    </submittedName>
</protein>
<evidence type="ECO:0000256" key="1">
    <source>
        <dbReference type="SAM" id="MobiDB-lite"/>
    </source>
</evidence>
<sequence>MFSAVMTLSDLSYQLGIIGLIEYQERLEIYRWLKDNSNSVADPRNAPGEDYAFSEEERMDHGDEWDGSNRMKDSQLNHTGTRGGQKIEDEDDSMHFLAFNKWLFTVGDTDCFPSVPHAHYRRKTTPWPKLNPYTGVVYNSMKDEDVSSRLSKKEMKLLWNDSKFIEECRKQIIWYSAFAPNYAFPHARFGRYILPRW</sequence>
<evidence type="ECO:0000313" key="3">
    <source>
        <dbReference type="Proteomes" id="UP000270487"/>
    </source>
</evidence>
<dbReference type="AlphaFoldDB" id="A0A3S5F299"/>
<reference evidence="2 3" key="1">
    <citation type="submission" date="2018-12" db="EMBL/GenBank/DDBJ databases">
        <authorList>
            <consortium name="Pathogen Informatics"/>
        </authorList>
    </citation>
    <scope>NUCLEOTIDE SEQUENCE [LARGE SCALE GENOMIC DNA]</scope>
    <source>
        <strain evidence="2 3">NCTC13193</strain>
    </source>
</reference>